<dbReference type="InterPro" id="IPR023398">
    <property type="entry name" value="TIF_eIF4e-like"/>
</dbReference>
<dbReference type="PANTHER" id="PTHR11960">
    <property type="entry name" value="EUKARYOTIC TRANSLATION INITIATION FACTOR 4E RELATED"/>
    <property type="match status" value="1"/>
</dbReference>
<evidence type="ECO:0000313" key="4">
    <source>
        <dbReference type="Proteomes" id="UP001201812"/>
    </source>
</evidence>
<dbReference type="AlphaFoldDB" id="A0AAD4R3G0"/>
<keyword evidence="4" id="KW-1185">Reference proteome</keyword>
<comment type="caution">
    <text evidence="3">The sequence shown here is derived from an EMBL/GenBank/DDBJ whole genome shotgun (WGS) entry which is preliminary data.</text>
</comment>
<dbReference type="EMBL" id="JAKKPZ010000043">
    <property type="protein sequence ID" value="KAI1707046.1"/>
    <property type="molecule type" value="Genomic_DNA"/>
</dbReference>
<evidence type="ECO:0000256" key="1">
    <source>
        <dbReference type="RuleBase" id="RU004374"/>
    </source>
</evidence>
<organism evidence="3 4">
    <name type="scientific">Ditylenchus destructor</name>
    <dbReference type="NCBI Taxonomy" id="166010"/>
    <lineage>
        <taxon>Eukaryota</taxon>
        <taxon>Metazoa</taxon>
        <taxon>Ecdysozoa</taxon>
        <taxon>Nematoda</taxon>
        <taxon>Chromadorea</taxon>
        <taxon>Rhabditida</taxon>
        <taxon>Tylenchina</taxon>
        <taxon>Tylenchomorpha</taxon>
        <taxon>Sphaerularioidea</taxon>
        <taxon>Anguinidae</taxon>
        <taxon>Anguininae</taxon>
        <taxon>Ditylenchus</taxon>
    </lineage>
</organism>
<dbReference type="GO" id="GO:0000340">
    <property type="term" value="F:RNA 7-methylguanosine cap binding"/>
    <property type="evidence" value="ECO:0007669"/>
    <property type="project" value="TreeGrafter"/>
</dbReference>
<keyword evidence="1 3" id="KW-0396">Initiation factor</keyword>
<dbReference type="Gene3D" id="3.30.760.10">
    <property type="entry name" value="RNA Cap, Translation Initiation Factor Eif4e"/>
    <property type="match status" value="1"/>
</dbReference>
<evidence type="ECO:0000256" key="2">
    <source>
        <dbReference type="SAM" id="MobiDB-lite"/>
    </source>
</evidence>
<dbReference type="SUPFAM" id="SSF55418">
    <property type="entry name" value="eIF4e-like"/>
    <property type="match status" value="1"/>
</dbReference>
<evidence type="ECO:0000313" key="3">
    <source>
        <dbReference type="EMBL" id="KAI1707046.1"/>
    </source>
</evidence>
<dbReference type="Pfam" id="PF01652">
    <property type="entry name" value="IF4E"/>
    <property type="match status" value="1"/>
</dbReference>
<reference evidence="3" key="1">
    <citation type="submission" date="2022-01" db="EMBL/GenBank/DDBJ databases">
        <title>Genome Sequence Resource for Two Populations of Ditylenchus destructor, the Migratory Endoparasitic Phytonematode.</title>
        <authorList>
            <person name="Zhang H."/>
            <person name="Lin R."/>
            <person name="Xie B."/>
        </authorList>
    </citation>
    <scope>NUCLEOTIDE SEQUENCE</scope>
    <source>
        <strain evidence="3">BazhouSP</strain>
    </source>
</reference>
<dbReference type="GO" id="GO:0016281">
    <property type="term" value="C:eukaryotic translation initiation factor 4F complex"/>
    <property type="evidence" value="ECO:0007669"/>
    <property type="project" value="TreeGrafter"/>
</dbReference>
<comment type="similarity">
    <text evidence="1">Belongs to the eukaryotic initiation factor 4E family.</text>
</comment>
<feature type="region of interest" description="Disordered" evidence="2">
    <location>
        <begin position="195"/>
        <end position="217"/>
    </location>
</feature>
<dbReference type="GO" id="GO:0003743">
    <property type="term" value="F:translation initiation factor activity"/>
    <property type="evidence" value="ECO:0007669"/>
    <property type="project" value="UniProtKB-KW"/>
</dbReference>
<name>A0AAD4R3G0_9BILA</name>
<sequence>MAEGIASKLAQIRLNASVNENQIVNFQEPWVLWKMLPQDYDPSLDWSDRLSPRGRVVSVPDCWRLYNEAYSQENLTRIVSKNDFYLFKEGIKPENKIAPNTNGGRWRIVLKRNEVTRFHHILHKLLDMLATSGFDEGLEGLICGVMATIGWKSYDNVAIYVWVREIDQSSWLAFRNALEQNLNVTWADELHYGRHNKPDDKKNVSQRTFTRNKNSRN</sequence>
<keyword evidence="1" id="KW-0648">Protein biosynthesis</keyword>
<dbReference type="Proteomes" id="UP001201812">
    <property type="component" value="Unassembled WGS sequence"/>
</dbReference>
<protein>
    <submittedName>
        <fullName evidence="3">Eukaryotic initiation factor 4E domain-containing protein</fullName>
    </submittedName>
</protein>
<proteinExistence type="inferred from homology"/>
<feature type="compositionally biased region" description="Polar residues" evidence="2">
    <location>
        <begin position="205"/>
        <end position="217"/>
    </location>
</feature>
<keyword evidence="1" id="KW-0694">RNA-binding</keyword>
<accession>A0AAD4R3G0</accession>
<dbReference type="InterPro" id="IPR001040">
    <property type="entry name" value="TIF_eIF_4E"/>
</dbReference>
<gene>
    <name evidence="3" type="ORF">DdX_12635</name>
</gene>